<dbReference type="Proteomes" id="UP000250043">
    <property type="component" value="Unassembled WGS sequence"/>
</dbReference>
<dbReference type="EMBL" id="KV722395">
    <property type="protein sequence ID" value="OCH90924.1"/>
    <property type="molecule type" value="Genomic_DNA"/>
</dbReference>
<keyword evidence="2" id="KW-1185">Reference proteome</keyword>
<accession>A0A8E2DME9</accession>
<gene>
    <name evidence="1" type="ORF">OBBRIDRAFT_563375</name>
</gene>
<protein>
    <submittedName>
        <fullName evidence="1">Uncharacterized protein</fullName>
    </submittedName>
</protein>
<name>A0A8E2DME9_9APHY</name>
<proteinExistence type="predicted"/>
<evidence type="ECO:0000313" key="2">
    <source>
        <dbReference type="Proteomes" id="UP000250043"/>
    </source>
</evidence>
<organism evidence="1 2">
    <name type="scientific">Obba rivulosa</name>
    <dbReference type="NCBI Taxonomy" id="1052685"/>
    <lineage>
        <taxon>Eukaryota</taxon>
        <taxon>Fungi</taxon>
        <taxon>Dikarya</taxon>
        <taxon>Basidiomycota</taxon>
        <taxon>Agaricomycotina</taxon>
        <taxon>Agaricomycetes</taxon>
        <taxon>Polyporales</taxon>
        <taxon>Gelatoporiaceae</taxon>
        <taxon>Obba</taxon>
    </lineage>
</organism>
<evidence type="ECO:0000313" key="1">
    <source>
        <dbReference type="EMBL" id="OCH90924.1"/>
    </source>
</evidence>
<dbReference type="AlphaFoldDB" id="A0A8E2DME9"/>
<sequence>MTVSVEGLRSHGLWRRSRRSPASKGLVDVITQRHPLVQLCRGLDSSAHARQRSLQDSSTVVIVVRSLPIVSPSFLVLAVVLQCQPVELEECVPNGHGGKPRNVLRSQHPYPAFCVVLACLVIFAHCIDGRVALSTEDHVACILSRRRQLLHGECLLRD</sequence>
<reference evidence="1 2" key="1">
    <citation type="submission" date="2016-07" db="EMBL/GenBank/DDBJ databases">
        <title>Draft genome of the white-rot fungus Obba rivulosa 3A-2.</title>
        <authorList>
            <consortium name="DOE Joint Genome Institute"/>
            <person name="Miettinen O."/>
            <person name="Riley R."/>
            <person name="Acob R."/>
            <person name="Barry K."/>
            <person name="Cullen D."/>
            <person name="De Vries R."/>
            <person name="Hainaut M."/>
            <person name="Hatakka A."/>
            <person name="Henrissat B."/>
            <person name="Hilden K."/>
            <person name="Kuo R."/>
            <person name="Labutti K."/>
            <person name="Lipzen A."/>
            <person name="Makela M.R."/>
            <person name="Sandor L."/>
            <person name="Spatafora J.W."/>
            <person name="Grigoriev I.V."/>
            <person name="Hibbett D.S."/>
        </authorList>
    </citation>
    <scope>NUCLEOTIDE SEQUENCE [LARGE SCALE GENOMIC DNA]</scope>
    <source>
        <strain evidence="1 2">3A-2</strain>
    </source>
</reference>